<dbReference type="Proteomes" id="UP000018640">
    <property type="component" value="Segment"/>
</dbReference>
<protein>
    <submittedName>
        <fullName evidence="1">Uncharacterized protein</fullName>
    </submittedName>
</protein>
<proteinExistence type="predicted"/>
<evidence type="ECO:0000313" key="1">
    <source>
        <dbReference type="EMBL" id="AGR89587.1"/>
    </source>
</evidence>
<organism evidence="1 2">
    <name type="scientific">Pseudomonas phage PAK_P5</name>
    <dbReference type="NCBI Taxonomy" id="1327964"/>
    <lineage>
        <taxon>Viruses</taxon>
        <taxon>Duplodnaviria</taxon>
        <taxon>Heunggongvirae</taxon>
        <taxon>Uroviricota</taxon>
        <taxon>Caudoviricetes</taxon>
        <taxon>Vandenendeviridae</taxon>
        <taxon>Nankokuvirus</taxon>
        <taxon>Nankokuvirus PAKP3</taxon>
    </lineage>
</organism>
<reference evidence="1 2" key="1">
    <citation type="journal article" date="2013" name="Antimicrob. Agents Chemother.">
        <title>Predicting in vivo efficacy of therapeutic bacteriophages used to treat pulmonary infections.</title>
        <authorList>
            <person name="Henry M."/>
            <person name="Lavigne R."/>
            <person name="Debarbieux L."/>
        </authorList>
    </citation>
    <scope>NUCLEOTIDE SEQUENCE [LARGE SCALE GENOMIC DNA]</scope>
</reference>
<name>V5JXW3_9CAUD</name>
<sequence length="113" mass="13272">MEIREYIWAELSSDVKEALLALVKWKDEGFPEHPHFTRRVRLCRNVVSFLEHKGMGRVDAMILTIDSMERLTRYEGLKGGAYPFEGKVKDLQDLLYSNPKRLNFIETCRRKLA</sequence>
<evidence type="ECO:0000313" key="2">
    <source>
        <dbReference type="Proteomes" id="UP000018640"/>
    </source>
</evidence>
<dbReference type="KEGG" id="vg:17778633"/>
<accession>V5JXW3</accession>
<dbReference type="RefSeq" id="YP_008856993.1">
    <property type="nucleotide sequence ID" value="NC_022966.1"/>
</dbReference>
<gene>
    <name evidence="1" type="ORF">PAK_P500117</name>
</gene>
<dbReference type="GeneID" id="17778633"/>
<dbReference type="EMBL" id="KC862301">
    <property type="protein sequence ID" value="AGR89587.1"/>
    <property type="molecule type" value="Genomic_DNA"/>
</dbReference>